<gene>
    <name evidence="1" type="ORF">UFOVP383_15</name>
</gene>
<name>A0A6J7X4S2_9CAUD</name>
<accession>A0A6J7X4S2</accession>
<sequence length="112" mass="12244">MAISPGTYNISLQRRADYSVTLQFKDSTGTAINLAGWTAAAQAWNQGRTTKYADFSITYTDRSTGTIAIALTSVQTALFPSEAYYDVLLTNPSGLKEYYLEGLIYVSEGYTA</sequence>
<proteinExistence type="predicted"/>
<dbReference type="EMBL" id="LR798321">
    <property type="protein sequence ID" value="CAB5223274.1"/>
    <property type="molecule type" value="Genomic_DNA"/>
</dbReference>
<reference evidence="1" key="1">
    <citation type="submission" date="2020-05" db="EMBL/GenBank/DDBJ databases">
        <authorList>
            <person name="Chiriac C."/>
            <person name="Salcher M."/>
            <person name="Ghai R."/>
            <person name="Kavagutti S V."/>
        </authorList>
    </citation>
    <scope>NUCLEOTIDE SEQUENCE</scope>
</reference>
<evidence type="ECO:0000313" key="1">
    <source>
        <dbReference type="EMBL" id="CAB5223274.1"/>
    </source>
</evidence>
<organism evidence="1">
    <name type="scientific">uncultured Caudovirales phage</name>
    <dbReference type="NCBI Taxonomy" id="2100421"/>
    <lineage>
        <taxon>Viruses</taxon>
        <taxon>Duplodnaviria</taxon>
        <taxon>Heunggongvirae</taxon>
        <taxon>Uroviricota</taxon>
        <taxon>Caudoviricetes</taxon>
        <taxon>Peduoviridae</taxon>
        <taxon>Maltschvirus</taxon>
        <taxon>Maltschvirus maltsch</taxon>
    </lineage>
</organism>
<protein>
    <submittedName>
        <fullName evidence="1">Uncharacterized protein</fullName>
    </submittedName>
</protein>